<proteinExistence type="predicted"/>
<accession>A0A0H4PM04</accession>
<evidence type="ECO:0000313" key="5">
    <source>
        <dbReference type="Proteomes" id="UP000036520"/>
    </source>
</evidence>
<dbReference type="STRING" id="320787.CA2015_4779"/>
<evidence type="ECO:0000259" key="3">
    <source>
        <dbReference type="Pfam" id="PF09990"/>
    </source>
</evidence>
<feature type="transmembrane region" description="Helical" evidence="1">
    <location>
        <begin position="17"/>
        <end position="35"/>
    </location>
</feature>
<dbReference type="Pfam" id="PF09990">
    <property type="entry name" value="DUF2231"/>
    <property type="match status" value="1"/>
</dbReference>
<dbReference type="OrthoDB" id="713772at2"/>
<keyword evidence="5" id="KW-1185">Reference proteome</keyword>
<evidence type="ECO:0000259" key="2">
    <source>
        <dbReference type="Pfam" id="PF07635"/>
    </source>
</evidence>
<feature type="transmembrane region" description="Helical" evidence="1">
    <location>
        <begin position="47"/>
        <end position="70"/>
    </location>
</feature>
<reference evidence="4 5" key="1">
    <citation type="submission" date="2015-07" db="EMBL/GenBank/DDBJ databases">
        <authorList>
            <person name="Kim K.M."/>
        </authorList>
    </citation>
    <scope>NUCLEOTIDE SEQUENCE [LARGE SCALE GENOMIC DNA]</scope>
    <source>
        <strain evidence="4 5">KCTC 12363</strain>
    </source>
</reference>
<dbReference type="KEGG" id="camu:CA2015_4779"/>
<dbReference type="InterPro" id="IPR011429">
    <property type="entry name" value="Cyt_c_Planctomycete-type"/>
</dbReference>
<sequence length="483" mass="53611">MEQGSDIVIFFGRFHPLFLHLPIGFLALGFLMEILSRRDQFSYLKPAVGFVLALGALSALLTAILGLMLAQAGDYGEDLLFIHKWAGILLVLFAFGSWWLHFQREKKPTLQIKRAYLGSLSIMMLFLAGAGHYGGSLTHGSTYLTQYMPDTMKKLAGIPVESKGPKLIENLDEAVVYVDIIHPIMEQRCNSCHNASKKKGDLQMHTKEALLKGGENGAILEPGSAAESEMIKRIHLEENHDDHMPPKGKSQLTDDQVLLLEWWINEGAPFDKKVAELKADEEVKNVLLTLSDPNANKSAVEVLLAEGTTAIDEEKLNAYVNEGIAIKRLSNEDNWLQVTLYRKDSVDAILGRLATDFPDQITWLDVKDTQLSDEGLEAVGKLKNLTRLRAEKTTVTDAGLVHLAGLDYLESLNLYGTKITDTGLDHLSKLPNLRRLYAWDTQVSKEGANKFMEEASLIEVNLGYEVNVVDSLTVEVKPIAVSN</sequence>
<dbReference type="Pfam" id="PF07635">
    <property type="entry name" value="PSCyt1"/>
    <property type="match status" value="1"/>
</dbReference>
<organism evidence="4 5">
    <name type="scientific">Cyclobacterium amurskyense</name>
    <dbReference type="NCBI Taxonomy" id="320787"/>
    <lineage>
        <taxon>Bacteria</taxon>
        <taxon>Pseudomonadati</taxon>
        <taxon>Bacteroidota</taxon>
        <taxon>Cytophagia</taxon>
        <taxon>Cytophagales</taxon>
        <taxon>Cyclobacteriaceae</taxon>
        <taxon>Cyclobacterium</taxon>
    </lineage>
</organism>
<keyword evidence="1" id="KW-0812">Transmembrane</keyword>
<evidence type="ECO:0000313" key="4">
    <source>
        <dbReference type="EMBL" id="AKP54103.1"/>
    </source>
</evidence>
<keyword evidence="1" id="KW-1133">Transmembrane helix</keyword>
<dbReference type="PANTHER" id="PTHR35889:SF3">
    <property type="entry name" value="F-BOX DOMAIN-CONTAINING PROTEIN"/>
    <property type="match status" value="1"/>
</dbReference>
<gene>
    <name evidence="4" type="ORF">CA2015_4779</name>
</gene>
<dbReference type="PANTHER" id="PTHR35889">
    <property type="entry name" value="CYCLOINULO-OLIGOSACCHARIDE FRUCTANOTRANSFERASE-RELATED"/>
    <property type="match status" value="1"/>
</dbReference>
<feature type="domain" description="DUF2231" evidence="3">
    <location>
        <begin position="14"/>
        <end position="138"/>
    </location>
</feature>
<dbReference type="PATRIC" id="fig|320787.5.peg.5230"/>
<protein>
    <submittedName>
        <fullName evidence="4">Uncharacterized protein</fullName>
    </submittedName>
</protein>
<dbReference type="Proteomes" id="UP000036520">
    <property type="component" value="Chromosome"/>
</dbReference>
<dbReference type="SUPFAM" id="SSF52047">
    <property type="entry name" value="RNI-like"/>
    <property type="match status" value="1"/>
</dbReference>
<dbReference type="RefSeq" id="WP_048644122.1">
    <property type="nucleotide sequence ID" value="NZ_CP012040.1"/>
</dbReference>
<dbReference type="Gene3D" id="3.80.10.10">
    <property type="entry name" value="Ribonuclease Inhibitor"/>
    <property type="match status" value="1"/>
</dbReference>
<feature type="domain" description="Cytochrome C Planctomycete-type" evidence="2">
    <location>
        <begin position="189"/>
        <end position="248"/>
    </location>
</feature>
<dbReference type="AlphaFoldDB" id="A0A0H4PM04"/>
<dbReference type="EMBL" id="CP012040">
    <property type="protein sequence ID" value="AKP54103.1"/>
    <property type="molecule type" value="Genomic_DNA"/>
</dbReference>
<feature type="transmembrane region" description="Helical" evidence="1">
    <location>
        <begin position="82"/>
        <end position="102"/>
    </location>
</feature>
<evidence type="ECO:0000256" key="1">
    <source>
        <dbReference type="SAM" id="Phobius"/>
    </source>
</evidence>
<feature type="transmembrane region" description="Helical" evidence="1">
    <location>
        <begin position="114"/>
        <end position="134"/>
    </location>
</feature>
<keyword evidence="1" id="KW-0472">Membrane</keyword>
<name>A0A0H4PM04_9BACT</name>
<dbReference type="InterPro" id="IPR032675">
    <property type="entry name" value="LRR_dom_sf"/>
</dbReference>
<dbReference type="InterPro" id="IPR019251">
    <property type="entry name" value="DUF2231_TM"/>
</dbReference>